<sequence length="221" mass="25082">MNMVVAGGRTKADFLIANLLEKHHRVVVINDDDEFCKYLAYTHNLPVVCGDPCKKSVMDDAQIGDFDVLIALKPDDADNFEICQMAKKRYHIKKTVCVVSNPKNVEIFKELGINTVISATYEVAHMIAEATTLDSFRKTLELKEDQIILTELEVNESYPICSRQIKELDIPENVIISCIIRENHMIVPNGSTRLQEKDKLLVISSKLRQQEMIRQFSGGNE</sequence>
<name>A0A949NHB0_9FIRM</name>
<dbReference type="RefSeq" id="WP_158342720.1">
    <property type="nucleotide sequence ID" value="NZ_JAHQCW010000006.1"/>
</dbReference>
<dbReference type="InterPro" id="IPR003148">
    <property type="entry name" value="RCK_N"/>
</dbReference>
<gene>
    <name evidence="5" type="ORF">KTH89_05155</name>
</gene>
<dbReference type="PROSITE" id="PS51201">
    <property type="entry name" value="RCK_N"/>
    <property type="match status" value="1"/>
</dbReference>
<dbReference type="SUPFAM" id="SSF51735">
    <property type="entry name" value="NAD(P)-binding Rossmann-fold domains"/>
    <property type="match status" value="1"/>
</dbReference>
<keyword evidence="6" id="KW-1185">Reference proteome</keyword>
<protein>
    <submittedName>
        <fullName evidence="5">TrkA family potassium uptake protein</fullName>
    </submittedName>
</protein>
<dbReference type="SUPFAM" id="SSF116726">
    <property type="entry name" value="TrkA C-terminal domain-like"/>
    <property type="match status" value="1"/>
</dbReference>
<evidence type="ECO:0000313" key="6">
    <source>
        <dbReference type="Proteomes" id="UP000712157"/>
    </source>
</evidence>
<dbReference type="InterPro" id="IPR006037">
    <property type="entry name" value="RCK_C"/>
</dbReference>
<keyword evidence="2" id="KW-0406">Ion transport</keyword>
<evidence type="ECO:0000256" key="1">
    <source>
        <dbReference type="ARBA" id="ARBA00022448"/>
    </source>
</evidence>
<proteinExistence type="predicted"/>
<dbReference type="GO" id="GO:0006813">
    <property type="term" value="P:potassium ion transport"/>
    <property type="evidence" value="ECO:0007669"/>
    <property type="project" value="InterPro"/>
</dbReference>
<evidence type="ECO:0000313" key="5">
    <source>
        <dbReference type="EMBL" id="MBU9735915.1"/>
    </source>
</evidence>
<dbReference type="Proteomes" id="UP000712157">
    <property type="component" value="Unassembled WGS sequence"/>
</dbReference>
<dbReference type="InterPro" id="IPR050721">
    <property type="entry name" value="Trk_Ktr_HKT_K-transport"/>
</dbReference>
<dbReference type="InterPro" id="IPR036291">
    <property type="entry name" value="NAD(P)-bd_dom_sf"/>
</dbReference>
<comment type="caution">
    <text evidence="5">The sequence shown here is derived from an EMBL/GenBank/DDBJ whole genome shotgun (WGS) entry which is preliminary data.</text>
</comment>
<reference evidence="5" key="1">
    <citation type="submission" date="2021-06" db="EMBL/GenBank/DDBJ databases">
        <title>Description of novel taxa of the family Lachnospiraceae.</title>
        <authorList>
            <person name="Chaplin A.V."/>
            <person name="Sokolova S.R."/>
            <person name="Pikina A.P."/>
            <person name="Korzhanova M."/>
            <person name="Belova V."/>
            <person name="Korostin D."/>
            <person name="Efimov B.A."/>
        </authorList>
    </citation>
    <scope>NUCLEOTIDE SEQUENCE</scope>
    <source>
        <strain evidence="5">ASD5720</strain>
    </source>
</reference>
<dbReference type="Pfam" id="PF02080">
    <property type="entry name" value="TrkA_C"/>
    <property type="match status" value="1"/>
</dbReference>
<evidence type="ECO:0000256" key="2">
    <source>
        <dbReference type="ARBA" id="ARBA00023065"/>
    </source>
</evidence>
<dbReference type="PANTHER" id="PTHR43833:SF5">
    <property type="entry name" value="TRK SYSTEM POTASSIUM UPTAKE PROTEIN TRKA"/>
    <property type="match status" value="1"/>
</dbReference>
<organism evidence="5 6">
    <name type="scientific">Diplocloster agilis</name>
    <dbReference type="NCBI Taxonomy" id="2850323"/>
    <lineage>
        <taxon>Bacteria</taxon>
        <taxon>Bacillati</taxon>
        <taxon>Bacillota</taxon>
        <taxon>Clostridia</taxon>
        <taxon>Lachnospirales</taxon>
        <taxon>Lachnospiraceae</taxon>
        <taxon>Diplocloster</taxon>
    </lineage>
</organism>
<dbReference type="Gene3D" id="3.30.70.1450">
    <property type="entry name" value="Regulator of K+ conductance, C-terminal domain"/>
    <property type="match status" value="1"/>
</dbReference>
<dbReference type="Gene3D" id="3.40.50.720">
    <property type="entry name" value="NAD(P)-binding Rossmann-like Domain"/>
    <property type="match status" value="1"/>
</dbReference>
<dbReference type="EMBL" id="JAHQCW010000006">
    <property type="protein sequence ID" value="MBU9735915.1"/>
    <property type="molecule type" value="Genomic_DNA"/>
</dbReference>
<accession>A0A949NHB0</accession>
<dbReference type="PROSITE" id="PS51202">
    <property type="entry name" value="RCK_C"/>
    <property type="match status" value="1"/>
</dbReference>
<evidence type="ECO:0000259" key="3">
    <source>
        <dbReference type="PROSITE" id="PS51201"/>
    </source>
</evidence>
<evidence type="ECO:0000259" key="4">
    <source>
        <dbReference type="PROSITE" id="PS51202"/>
    </source>
</evidence>
<feature type="domain" description="RCK C-terminal" evidence="4">
    <location>
        <begin position="137"/>
        <end position="219"/>
    </location>
</feature>
<dbReference type="PANTHER" id="PTHR43833">
    <property type="entry name" value="POTASSIUM CHANNEL PROTEIN 2-RELATED-RELATED"/>
    <property type="match status" value="1"/>
</dbReference>
<dbReference type="Pfam" id="PF02254">
    <property type="entry name" value="TrkA_N"/>
    <property type="match status" value="1"/>
</dbReference>
<feature type="domain" description="RCK N-terminal" evidence="3">
    <location>
        <begin position="1"/>
        <end position="118"/>
    </location>
</feature>
<keyword evidence="1" id="KW-0813">Transport</keyword>
<dbReference type="GO" id="GO:0008324">
    <property type="term" value="F:monoatomic cation transmembrane transporter activity"/>
    <property type="evidence" value="ECO:0007669"/>
    <property type="project" value="InterPro"/>
</dbReference>
<dbReference type="AlphaFoldDB" id="A0A949NHB0"/>
<dbReference type="InterPro" id="IPR036721">
    <property type="entry name" value="RCK_C_sf"/>
</dbReference>